<accession>A0A714M9B5</accession>
<reference evidence="1" key="1">
    <citation type="journal article" date="2018" name="Genome Biol.">
        <title>SKESA: strategic k-mer extension for scrupulous assemblies.</title>
        <authorList>
            <person name="Souvorov A."/>
            <person name="Agarwala R."/>
            <person name="Lipman D.J."/>
        </authorList>
    </citation>
    <scope>NUCLEOTIDE SEQUENCE</scope>
    <source>
        <strain evidence="1">CT18</strain>
    </source>
</reference>
<dbReference type="AlphaFoldDB" id="A0A714M9B5"/>
<sequence length="55" mass="6656">MSHQERNGVRAAYIHKAEHLEERRLMLQWWADFLDANREQCISPFEYAKINNPLK</sequence>
<reference evidence="1" key="2">
    <citation type="submission" date="2019-01" db="EMBL/GenBank/DDBJ databases">
        <authorList>
            <consortium name="NCBI Pathogen Detection Project"/>
        </authorList>
    </citation>
    <scope>NUCLEOTIDE SEQUENCE</scope>
    <source>
        <strain evidence="1">CT18</strain>
    </source>
</reference>
<comment type="caution">
    <text evidence="1">The sequence shown here is derived from an EMBL/GenBank/DDBJ whole genome shotgun (WGS) entry which is preliminary data.</text>
</comment>
<dbReference type="EMBL" id="DAAOYP010000006">
    <property type="protein sequence ID" value="HAD4215404.1"/>
    <property type="molecule type" value="Genomic_DNA"/>
</dbReference>
<name>A0A714M9B5_SALTI</name>
<protein>
    <submittedName>
        <fullName evidence="1">Integrase</fullName>
    </submittedName>
</protein>
<dbReference type="PROSITE" id="PS00018">
    <property type="entry name" value="EF_HAND_1"/>
    <property type="match status" value="1"/>
</dbReference>
<dbReference type="InterPro" id="IPR018247">
    <property type="entry name" value="EF_Hand_1_Ca_BS"/>
</dbReference>
<proteinExistence type="predicted"/>
<evidence type="ECO:0000313" key="1">
    <source>
        <dbReference type="EMBL" id="HAD4215404.1"/>
    </source>
</evidence>
<gene>
    <name evidence="1" type="ORF">G1S91_08230</name>
</gene>
<organism evidence="1">
    <name type="scientific">Salmonella enterica subsp. enterica serovar Typhi str. CT18</name>
    <dbReference type="NCBI Taxonomy" id="220341"/>
    <lineage>
        <taxon>Bacteria</taxon>
        <taxon>Pseudomonadati</taxon>
        <taxon>Pseudomonadota</taxon>
        <taxon>Gammaproteobacteria</taxon>
        <taxon>Enterobacterales</taxon>
        <taxon>Enterobacteriaceae</taxon>
        <taxon>Salmonella</taxon>
    </lineage>
</organism>